<comment type="catalytic activity">
    <reaction evidence="8">
        <text>a (3R)-hydroxyacyl-[ACP] = a (2E)-enoyl-[ACP] + H2O</text>
        <dbReference type="Rhea" id="RHEA:13097"/>
        <dbReference type="Rhea" id="RHEA-COMP:9925"/>
        <dbReference type="Rhea" id="RHEA-COMP:9945"/>
        <dbReference type="ChEBI" id="CHEBI:15377"/>
        <dbReference type="ChEBI" id="CHEBI:78784"/>
        <dbReference type="ChEBI" id="CHEBI:78827"/>
        <dbReference type="EC" id="4.2.1.59"/>
    </reaction>
</comment>
<evidence type="ECO:0000256" key="3">
    <source>
        <dbReference type="ARBA" id="ARBA00022516"/>
    </source>
</evidence>
<dbReference type="FunFam" id="3.10.129.10:FF:000001">
    <property type="entry name" value="3-hydroxyacyl-[acyl-carrier-protein] dehydratase FabZ"/>
    <property type="match status" value="1"/>
</dbReference>
<dbReference type="Gene3D" id="3.10.129.10">
    <property type="entry name" value="Hotdog Thioesterase"/>
    <property type="match status" value="1"/>
</dbReference>
<evidence type="ECO:0000256" key="1">
    <source>
        <dbReference type="ARBA" id="ARBA00004496"/>
    </source>
</evidence>
<dbReference type="SUPFAM" id="SSF54637">
    <property type="entry name" value="Thioesterase/thiol ester dehydrase-isomerase"/>
    <property type="match status" value="1"/>
</dbReference>
<evidence type="ECO:0000256" key="7">
    <source>
        <dbReference type="ARBA" id="ARBA00025049"/>
    </source>
</evidence>
<dbReference type="GO" id="GO:0006633">
    <property type="term" value="P:fatty acid biosynthetic process"/>
    <property type="evidence" value="ECO:0007669"/>
    <property type="project" value="UniProtKB-UniRule"/>
</dbReference>
<sequence>MIMDVNQIMKILPHRFPFLLVDRVIEHDPGKRIVALKNVTINEPFFPGHFPGHPVMPGVLIIEAMAQVGGILAYLATSDDPQNKVCYFGAIDEAKFRKPVVPGDQLRIEIDVIACKRGIWVFSGKVFVDGKLATEAKLKATLADKDTK</sequence>
<dbReference type="AlphaFoldDB" id="A0AAW4L7L9"/>
<keyword evidence="4 8" id="KW-0441">Lipid A biosynthesis</keyword>
<accession>A0AAW4L7L9</accession>
<keyword evidence="10" id="KW-1185">Reference proteome</keyword>
<evidence type="ECO:0000256" key="4">
    <source>
        <dbReference type="ARBA" id="ARBA00022556"/>
    </source>
</evidence>
<reference evidence="9 10" key="1">
    <citation type="submission" date="2021-05" db="EMBL/GenBank/DDBJ databases">
        <title>The draft genome of Geobacter pelophilus DSM 12255.</title>
        <authorList>
            <person name="Xu Z."/>
            <person name="Masuda Y."/>
            <person name="Itoh H."/>
            <person name="Senoo K."/>
        </authorList>
    </citation>
    <scope>NUCLEOTIDE SEQUENCE [LARGE SCALE GENOMIC DNA]</scope>
    <source>
        <strain evidence="9 10">DSM 12255</strain>
    </source>
</reference>
<evidence type="ECO:0000256" key="5">
    <source>
        <dbReference type="ARBA" id="ARBA00023098"/>
    </source>
</evidence>
<comment type="function">
    <text evidence="7 8">Involved in unsaturated fatty acids biosynthesis. Catalyzes the dehydration of short chain beta-hydroxyacyl-ACPs and long chain saturated and unsaturated beta-hydroxyacyl-ACPs.</text>
</comment>
<evidence type="ECO:0000313" key="9">
    <source>
        <dbReference type="EMBL" id="MBT0665547.1"/>
    </source>
</evidence>
<dbReference type="EMBL" id="JAHCVJ010000006">
    <property type="protein sequence ID" value="MBT0665547.1"/>
    <property type="molecule type" value="Genomic_DNA"/>
</dbReference>
<keyword evidence="3 8" id="KW-0444">Lipid biosynthesis</keyword>
<dbReference type="PANTHER" id="PTHR30272:SF1">
    <property type="entry name" value="3-HYDROXYACYL-[ACYL-CARRIER-PROTEIN] DEHYDRATASE"/>
    <property type="match status" value="1"/>
</dbReference>
<organism evidence="9 10">
    <name type="scientific">Geoanaerobacter pelophilus</name>
    <dbReference type="NCBI Taxonomy" id="60036"/>
    <lineage>
        <taxon>Bacteria</taxon>
        <taxon>Pseudomonadati</taxon>
        <taxon>Thermodesulfobacteriota</taxon>
        <taxon>Desulfuromonadia</taxon>
        <taxon>Geobacterales</taxon>
        <taxon>Geobacteraceae</taxon>
        <taxon>Geoanaerobacter</taxon>
    </lineage>
</organism>
<dbReference type="GO" id="GO:0009245">
    <property type="term" value="P:lipid A biosynthetic process"/>
    <property type="evidence" value="ECO:0007669"/>
    <property type="project" value="UniProtKB-UniRule"/>
</dbReference>
<dbReference type="GO" id="GO:0019171">
    <property type="term" value="F:(3R)-hydroxyacyl-[acyl-carrier-protein] dehydratase activity"/>
    <property type="evidence" value="ECO:0007669"/>
    <property type="project" value="UniProtKB-EC"/>
</dbReference>
<dbReference type="InterPro" id="IPR029069">
    <property type="entry name" value="HotDog_dom_sf"/>
</dbReference>
<dbReference type="Pfam" id="PF07977">
    <property type="entry name" value="FabA"/>
    <property type="match status" value="1"/>
</dbReference>
<name>A0AAW4L7L9_9BACT</name>
<comment type="subcellular location">
    <subcellularLocation>
        <location evidence="1 8">Cytoplasm</location>
    </subcellularLocation>
</comment>
<evidence type="ECO:0000256" key="2">
    <source>
        <dbReference type="ARBA" id="ARBA00022490"/>
    </source>
</evidence>
<evidence type="ECO:0000256" key="8">
    <source>
        <dbReference type="HAMAP-Rule" id="MF_00406"/>
    </source>
</evidence>
<comment type="similarity">
    <text evidence="8">Belongs to the thioester dehydratase family. FabZ subfamily.</text>
</comment>
<dbReference type="PANTHER" id="PTHR30272">
    <property type="entry name" value="3-HYDROXYACYL-[ACYL-CARRIER-PROTEIN] DEHYDRATASE"/>
    <property type="match status" value="1"/>
</dbReference>
<dbReference type="InterPro" id="IPR013114">
    <property type="entry name" value="FabA_FabZ"/>
</dbReference>
<dbReference type="RefSeq" id="WP_214172324.1">
    <property type="nucleotide sequence ID" value="NZ_JAHCVJ010000006.1"/>
</dbReference>
<dbReference type="CDD" id="cd01288">
    <property type="entry name" value="FabZ"/>
    <property type="match status" value="1"/>
</dbReference>
<comment type="caution">
    <text evidence="9">The sequence shown here is derived from an EMBL/GenBank/DDBJ whole genome shotgun (WGS) entry which is preliminary data.</text>
</comment>
<dbReference type="NCBIfam" id="TIGR01750">
    <property type="entry name" value="fabZ"/>
    <property type="match status" value="1"/>
</dbReference>
<dbReference type="GO" id="GO:0016020">
    <property type="term" value="C:membrane"/>
    <property type="evidence" value="ECO:0007669"/>
    <property type="project" value="GOC"/>
</dbReference>
<feature type="active site" evidence="8">
    <location>
        <position position="49"/>
    </location>
</feature>
<dbReference type="Proteomes" id="UP000811899">
    <property type="component" value="Unassembled WGS sequence"/>
</dbReference>
<keyword evidence="5 8" id="KW-0443">Lipid metabolism</keyword>
<dbReference type="GO" id="GO:0005737">
    <property type="term" value="C:cytoplasm"/>
    <property type="evidence" value="ECO:0007669"/>
    <property type="project" value="UniProtKB-SubCell"/>
</dbReference>
<protein>
    <recommendedName>
        <fullName evidence="8">3-hydroxyacyl-[acyl-carrier-protein] dehydratase FabZ</fullName>
        <ecNumber evidence="8">4.2.1.59</ecNumber>
    </recommendedName>
    <alternativeName>
        <fullName evidence="8">(3R)-hydroxymyristoyl-[acyl-carrier-protein] dehydratase</fullName>
        <shortName evidence="8">(3R)-hydroxymyristoyl-ACP dehydrase</shortName>
    </alternativeName>
    <alternativeName>
        <fullName evidence="8">Beta-hydroxyacyl-ACP dehydratase</fullName>
    </alternativeName>
</protein>
<dbReference type="EC" id="4.2.1.59" evidence="8"/>
<dbReference type="HAMAP" id="MF_00406">
    <property type="entry name" value="FabZ"/>
    <property type="match status" value="1"/>
</dbReference>
<keyword evidence="6 8" id="KW-0456">Lyase</keyword>
<keyword evidence="2 8" id="KW-0963">Cytoplasm</keyword>
<dbReference type="InterPro" id="IPR010084">
    <property type="entry name" value="FabZ"/>
</dbReference>
<dbReference type="NCBIfam" id="NF000582">
    <property type="entry name" value="PRK00006.1"/>
    <property type="match status" value="1"/>
</dbReference>
<proteinExistence type="inferred from homology"/>
<evidence type="ECO:0000256" key="6">
    <source>
        <dbReference type="ARBA" id="ARBA00023239"/>
    </source>
</evidence>
<evidence type="ECO:0000313" key="10">
    <source>
        <dbReference type="Proteomes" id="UP000811899"/>
    </source>
</evidence>
<gene>
    <name evidence="8 9" type="primary">fabZ</name>
    <name evidence="9" type="ORF">KI809_14660</name>
</gene>